<protein>
    <submittedName>
        <fullName evidence="1">Uncharacterized protein</fullName>
    </submittedName>
</protein>
<proteinExistence type="predicted"/>
<organism evidence="1">
    <name type="scientific">Anguilla anguilla</name>
    <name type="common">European freshwater eel</name>
    <name type="synonym">Muraena anguilla</name>
    <dbReference type="NCBI Taxonomy" id="7936"/>
    <lineage>
        <taxon>Eukaryota</taxon>
        <taxon>Metazoa</taxon>
        <taxon>Chordata</taxon>
        <taxon>Craniata</taxon>
        <taxon>Vertebrata</taxon>
        <taxon>Euteleostomi</taxon>
        <taxon>Actinopterygii</taxon>
        <taxon>Neopterygii</taxon>
        <taxon>Teleostei</taxon>
        <taxon>Anguilliformes</taxon>
        <taxon>Anguillidae</taxon>
        <taxon>Anguilla</taxon>
    </lineage>
</organism>
<accession>A0A0E9XEM3</accession>
<dbReference type="EMBL" id="GBXM01008312">
    <property type="protein sequence ID" value="JAI00266.1"/>
    <property type="molecule type" value="Transcribed_RNA"/>
</dbReference>
<reference evidence="1" key="1">
    <citation type="submission" date="2014-11" db="EMBL/GenBank/DDBJ databases">
        <authorList>
            <person name="Amaro Gonzalez C."/>
        </authorList>
    </citation>
    <scope>NUCLEOTIDE SEQUENCE</scope>
</reference>
<dbReference type="AlphaFoldDB" id="A0A0E9XEM3"/>
<name>A0A0E9XEM3_ANGAN</name>
<evidence type="ECO:0000313" key="1">
    <source>
        <dbReference type="EMBL" id="JAI00266.1"/>
    </source>
</evidence>
<reference evidence="1" key="2">
    <citation type="journal article" date="2015" name="Fish Shellfish Immunol.">
        <title>Early steps in the European eel (Anguilla anguilla)-Vibrio vulnificus interaction in the gills: Role of the RtxA13 toxin.</title>
        <authorList>
            <person name="Callol A."/>
            <person name="Pajuelo D."/>
            <person name="Ebbesson L."/>
            <person name="Teles M."/>
            <person name="MacKenzie S."/>
            <person name="Amaro C."/>
        </authorList>
    </citation>
    <scope>NUCLEOTIDE SEQUENCE</scope>
</reference>
<sequence>MEMVGKCQEVLRVGQKCLQFQYFKRTFDNTETMKMTIITFYPLTLGESASVFKKALLQSI</sequence>